<keyword evidence="4 11" id="KW-0235">DNA replication</keyword>
<dbReference type="SUPFAM" id="SSF48019">
    <property type="entry name" value="post-AAA+ oligomerization domain-like"/>
    <property type="match status" value="1"/>
</dbReference>
<dbReference type="Gene3D" id="3.30.300.150">
    <property type="entry name" value="DNA polymerase III, tau subunit, domain V"/>
    <property type="match status" value="1"/>
</dbReference>
<dbReference type="CDD" id="cd00009">
    <property type="entry name" value="AAA"/>
    <property type="match status" value="1"/>
</dbReference>
<dbReference type="Pfam" id="PF12169">
    <property type="entry name" value="DNA_pol3_gamma3"/>
    <property type="match status" value="1"/>
</dbReference>
<dbReference type="NCBIfam" id="TIGR02397">
    <property type="entry name" value="dnaX_nterm"/>
    <property type="match status" value="1"/>
</dbReference>
<comment type="subunit">
    <text evidence="11">DNA polymerase III contains a core (composed of alpha, epsilon and theta chains) that associates with a tau subunit. This core dimerizes to form the POLIII' complex. PolIII' associates with the gamma complex (composed of gamma, delta, delta', psi and chi chains) and with the beta chain to form the complete DNA polymerase III complex.</text>
</comment>
<dbReference type="GO" id="GO:0003677">
    <property type="term" value="F:DNA binding"/>
    <property type="evidence" value="ECO:0007669"/>
    <property type="project" value="InterPro"/>
</dbReference>
<dbReference type="EC" id="2.7.7.7" evidence="11"/>
<dbReference type="SUPFAM" id="SSF52540">
    <property type="entry name" value="P-loop containing nucleoside triphosphate hydrolases"/>
    <property type="match status" value="1"/>
</dbReference>
<dbReference type="Pfam" id="PF12170">
    <property type="entry name" value="DNA_pol3_tau_5"/>
    <property type="match status" value="1"/>
</dbReference>
<dbReference type="PANTHER" id="PTHR11669">
    <property type="entry name" value="REPLICATION FACTOR C / DNA POLYMERASE III GAMMA-TAU SUBUNIT"/>
    <property type="match status" value="1"/>
</dbReference>
<dbReference type="InterPro" id="IPR021029">
    <property type="entry name" value="DNA_pol_III_tau_dom-5"/>
</dbReference>
<dbReference type="CDD" id="cd18137">
    <property type="entry name" value="HLD_clamp_pol_III_gamma_tau"/>
    <property type="match status" value="1"/>
</dbReference>
<dbReference type="GO" id="GO:0006261">
    <property type="term" value="P:DNA-templated DNA replication"/>
    <property type="evidence" value="ECO:0007669"/>
    <property type="project" value="TreeGrafter"/>
</dbReference>
<name>A0A222P5K3_9GAMM</name>
<dbReference type="OrthoDB" id="9810148at2"/>
<dbReference type="Gene3D" id="3.40.50.300">
    <property type="entry name" value="P-loop containing nucleotide triphosphate hydrolases"/>
    <property type="match status" value="1"/>
</dbReference>
<dbReference type="InterPro" id="IPR008921">
    <property type="entry name" value="DNA_pol3_clamp-load_cplx_C"/>
</dbReference>
<dbReference type="GO" id="GO:0046872">
    <property type="term" value="F:metal ion binding"/>
    <property type="evidence" value="ECO:0007669"/>
    <property type="project" value="UniProtKB-KW"/>
</dbReference>
<dbReference type="NCBIfam" id="NF005942">
    <property type="entry name" value="PRK07994.1"/>
    <property type="match status" value="1"/>
</dbReference>
<protein>
    <recommendedName>
        <fullName evidence="11">DNA polymerase III subunit gamma/tau</fullName>
        <ecNumber evidence="11">2.7.7.7</ecNumber>
    </recommendedName>
</protein>
<evidence type="ECO:0000313" key="14">
    <source>
        <dbReference type="Proteomes" id="UP000201728"/>
    </source>
</evidence>
<evidence type="ECO:0000256" key="11">
    <source>
        <dbReference type="RuleBase" id="RU364063"/>
    </source>
</evidence>
<feature type="domain" description="AAA+ ATPase" evidence="12">
    <location>
        <begin position="37"/>
        <end position="181"/>
    </location>
</feature>
<comment type="catalytic activity">
    <reaction evidence="10 11">
        <text>DNA(n) + a 2'-deoxyribonucleoside 5'-triphosphate = DNA(n+1) + diphosphate</text>
        <dbReference type="Rhea" id="RHEA:22508"/>
        <dbReference type="Rhea" id="RHEA-COMP:17339"/>
        <dbReference type="Rhea" id="RHEA-COMP:17340"/>
        <dbReference type="ChEBI" id="CHEBI:33019"/>
        <dbReference type="ChEBI" id="CHEBI:61560"/>
        <dbReference type="ChEBI" id="CHEBI:173112"/>
        <dbReference type="EC" id="2.7.7.7"/>
    </reaction>
</comment>
<dbReference type="FunFam" id="3.40.50.300:FF:000014">
    <property type="entry name" value="DNA polymerase III subunit gamma/tau"/>
    <property type="match status" value="1"/>
</dbReference>
<evidence type="ECO:0000256" key="1">
    <source>
        <dbReference type="ARBA" id="ARBA00006360"/>
    </source>
</evidence>
<comment type="similarity">
    <text evidence="1 11">Belongs to the DnaX/STICHEL family.</text>
</comment>
<evidence type="ECO:0000256" key="8">
    <source>
        <dbReference type="ARBA" id="ARBA00022840"/>
    </source>
</evidence>
<keyword evidence="8 11" id="KW-0067">ATP-binding</keyword>
<dbReference type="Proteomes" id="UP000201728">
    <property type="component" value="Chromosome"/>
</dbReference>
<keyword evidence="9 11" id="KW-0239">DNA-directed DNA polymerase</keyword>
<dbReference type="InterPro" id="IPR001270">
    <property type="entry name" value="ClpA/B"/>
</dbReference>
<dbReference type="GO" id="GO:0003887">
    <property type="term" value="F:DNA-directed DNA polymerase activity"/>
    <property type="evidence" value="ECO:0007669"/>
    <property type="project" value="UniProtKB-KW"/>
</dbReference>
<dbReference type="PANTHER" id="PTHR11669:SF0">
    <property type="entry name" value="PROTEIN STICHEL-LIKE 2"/>
    <property type="match status" value="1"/>
</dbReference>
<evidence type="ECO:0000256" key="3">
    <source>
        <dbReference type="ARBA" id="ARBA00022695"/>
    </source>
</evidence>
<keyword evidence="14" id="KW-1185">Reference proteome</keyword>
<evidence type="ECO:0000259" key="12">
    <source>
        <dbReference type="SMART" id="SM00382"/>
    </source>
</evidence>
<dbReference type="GO" id="GO:0005524">
    <property type="term" value="F:ATP binding"/>
    <property type="evidence" value="ECO:0007669"/>
    <property type="project" value="UniProtKB-KW"/>
</dbReference>
<dbReference type="EMBL" id="CP016397">
    <property type="protein sequence ID" value="ASQ47118.1"/>
    <property type="molecule type" value="Genomic_DNA"/>
</dbReference>
<dbReference type="InterPro" id="IPR022754">
    <property type="entry name" value="DNA_pol_III_gamma-3"/>
</dbReference>
<dbReference type="PRINTS" id="PR00300">
    <property type="entry name" value="CLPPROTEASEA"/>
</dbReference>
<dbReference type="SMART" id="SM00382">
    <property type="entry name" value="AAA"/>
    <property type="match status" value="1"/>
</dbReference>
<evidence type="ECO:0000256" key="2">
    <source>
        <dbReference type="ARBA" id="ARBA00022679"/>
    </source>
</evidence>
<sequence length="566" mass="63328">MSYLALARKWRPRTFSQLVGQEHINKALINSLNQQRLHHAYLFTGTRGVGKTSIARLLAKALNCEQGIGAEPCLNCEACTSIEQGRFLDLIEIDGASRTRVEDTRELLENVQYAPTHGRFKIYLIDEVHMLSQHSFNALLKTLEEPPTHVKFLLATTDPQKLPVTVLSRCLQFHLKHLTAELISQHLHYILTAEHLNFEAAALEILAKAAKGSMRDALSLLDQAIACCNGNLVASEVKAILGYTQQDYAIHLIEALATANPQIILQISRQIAAEGGHFRYVLDEFLHHLHDITIYQSIGDNDLLEISLQVKSLAKQFTPEDIQLFYQIGIKGSEEMYLAPTLAMGFEMTILRMLTFRPAPKIKPPALAFERSTDNMQVTNNEVNNFNKESSAPDLSASLQSTDTVVKLSPTESESARFEKQIDAPSIESVSTTEQLATGENWAQILGQLKLTGLAFNAAENAELLVKTGREITLRVAKGHESLFTPAIVHRIEQALSNYYREAIKIALTCEEVIHSSPAQQKQVVQHQRQQEAELSLEEDAFFQQLKQEFSAELVKNSIESIKDEL</sequence>
<keyword evidence="3 11" id="KW-0548">Nucleotidyltransferase</keyword>
<reference evidence="13 14" key="1">
    <citation type="submission" date="2016-07" db="EMBL/GenBank/DDBJ databases">
        <authorList>
            <person name="Hassler H."/>
        </authorList>
    </citation>
    <scope>NUCLEOTIDE SEQUENCE [LARGE SCALE GENOMIC DNA]</scope>
    <source>
        <strain evidence="13 14">CDC-D5610</strain>
    </source>
</reference>
<dbReference type="Pfam" id="PF22608">
    <property type="entry name" value="DNAX_ATPase_lid"/>
    <property type="match status" value="1"/>
</dbReference>
<organism evidence="13 14">
    <name type="scientific">Legionella clemsonensis</name>
    <dbReference type="NCBI Taxonomy" id="1867846"/>
    <lineage>
        <taxon>Bacteria</taxon>
        <taxon>Pseudomonadati</taxon>
        <taxon>Pseudomonadota</taxon>
        <taxon>Gammaproteobacteria</taxon>
        <taxon>Legionellales</taxon>
        <taxon>Legionellaceae</taxon>
        <taxon>Legionella</taxon>
    </lineage>
</organism>
<keyword evidence="6 11" id="KW-0547">Nucleotide-binding</keyword>
<dbReference type="KEGG" id="lcd:clem_12925"/>
<accession>A0A222P5K3</accession>
<proteinExistence type="inferred from homology"/>
<keyword evidence="5" id="KW-0479">Metal-binding</keyword>
<gene>
    <name evidence="11 13" type="primary">dnaX</name>
    <name evidence="13" type="ORF">clem_12925</name>
</gene>
<evidence type="ECO:0000256" key="10">
    <source>
        <dbReference type="ARBA" id="ARBA00049244"/>
    </source>
</evidence>
<evidence type="ECO:0000256" key="5">
    <source>
        <dbReference type="ARBA" id="ARBA00022723"/>
    </source>
</evidence>
<keyword evidence="7" id="KW-0862">Zinc</keyword>
<dbReference type="RefSeq" id="WP_094091891.1">
    <property type="nucleotide sequence ID" value="NZ_CP016397.1"/>
</dbReference>
<dbReference type="InterPro" id="IPR003593">
    <property type="entry name" value="AAA+_ATPase"/>
</dbReference>
<dbReference type="FunFam" id="1.20.272.10:FF:000003">
    <property type="entry name" value="DNA polymerase III subunit gamma/tau"/>
    <property type="match status" value="1"/>
</dbReference>
<dbReference type="InterPro" id="IPR012763">
    <property type="entry name" value="DNA_pol_III_sug/sutau_N"/>
</dbReference>
<dbReference type="AlphaFoldDB" id="A0A222P5K3"/>
<evidence type="ECO:0000256" key="4">
    <source>
        <dbReference type="ARBA" id="ARBA00022705"/>
    </source>
</evidence>
<evidence type="ECO:0000313" key="13">
    <source>
        <dbReference type="EMBL" id="ASQ47118.1"/>
    </source>
</evidence>
<evidence type="ECO:0000256" key="7">
    <source>
        <dbReference type="ARBA" id="ARBA00022833"/>
    </source>
</evidence>
<dbReference type="GO" id="GO:0009360">
    <property type="term" value="C:DNA polymerase III complex"/>
    <property type="evidence" value="ECO:0007669"/>
    <property type="project" value="InterPro"/>
</dbReference>
<dbReference type="NCBIfam" id="NF004046">
    <property type="entry name" value="PRK05563.1"/>
    <property type="match status" value="1"/>
</dbReference>
<dbReference type="InterPro" id="IPR050238">
    <property type="entry name" value="DNA_Rep/Repair_Clamp_Loader"/>
</dbReference>
<dbReference type="Gene3D" id="1.10.8.60">
    <property type="match status" value="1"/>
</dbReference>
<dbReference type="InterPro" id="IPR038249">
    <property type="entry name" value="PolIII_tau_V_sf"/>
</dbReference>
<comment type="function">
    <text evidence="11">DNA polymerase III is a complex, multichain enzyme responsible for most of the replicative synthesis in bacteria. This DNA polymerase also exhibits 3' to 5' exonuclease activity.</text>
</comment>
<dbReference type="InterPro" id="IPR045085">
    <property type="entry name" value="HLD_clamp_pol_III_gamma_tau"/>
</dbReference>
<dbReference type="Pfam" id="PF13177">
    <property type="entry name" value="DNA_pol3_delta2"/>
    <property type="match status" value="1"/>
</dbReference>
<keyword evidence="2 11" id="KW-0808">Transferase</keyword>
<dbReference type="FunFam" id="1.10.8.60:FF:000013">
    <property type="entry name" value="DNA polymerase III subunit gamma/tau"/>
    <property type="match status" value="1"/>
</dbReference>
<evidence type="ECO:0000256" key="9">
    <source>
        <dbReference type="ARBA" id="ARBA00022932"/>
    </source>
</evidence>
<dbReference type="InterPro" id="IPR027417">
    <property type="entry name" value="P-loop_NTPase"/>
</dbReference>
<dbReference type="Gene3D" id="1.20.272.10">
    <property type="match status" value="1"/>
</dbReference>
<evidence type="ECO:0000256" key="6">
    <source>
        <dbReference type="ARBA" id="ARBA00022741"/>
    </source>
</evidence>